<reference evidence="1 2" key="1">
    <citation type="journal article" date="2014" name="Genome Biol. Evol.">
        <title>The genome of the myxosporean Thelohanellus kitauei shows adaptations to nutrient acquisition within its fish host.</title>
        <authorList>
            <person name="Yang Y."/>
            <person name="Xiong J."/>
            <person name="Zhou Z."/>
            <person name="Huo F."/>
            <person name="Miao W."/>
            <person name="Ran C."/>
            <person name="Liu Y."/>
            <person name="Zhang J."/>
            <person name="Feng J."/>
            <person name="Wang M."/>
            <person name="Wang M."/>
            <person name="Wang L."/>
            <person name="Yao B."/>
        </authorList>
    </citation>
    <scope>NUCLEOTIDE SEQUENCE [LARGE SCALE GENOMIC DNA]</scope>
    <source>
        <strain evidence="1">Wuqing</strain>
    </source>
</reference>
<dbReference type="AlphaFoldDB" id="A0A0C2MPP4"/>
<dbReference type="Proteomes" id="UP000031668">
    <property type="component" value="Unassembled WGS sequence"/>
</dbReference>
<gene>
    <name evidence="1" type="ORF">RF11_14216</name>
</gene>
<evidence type="ECO:0000313" key="2">
    <source>
        <dbReference type="Proteomes" id="UP000031668"/>
    </source>
</evidence>
<sequence length="105" mass="12795">MRCGYLYEMKLWDFTKSNKFYKKADKLRHQNNINHNCLFTFCDLIEIANDPAKSLSQWEQLIKENKRVCRIEYTPSDLCVKCIHAHAKLDDNFERSLYFQNRYKY</sequence>
<evidence type="ECO:0000313" key="1">
    <source>
        <dbReference type="EMBL" id="KII66325.1"/>
    </source>
</evidence>
<proteinExistence type="predicted"/>
<protein>
    <submittedName>
        <fullName evidence="1">Uncharacterized protein</fullName>
    </submittedName>
</protein>
<dbReference type="EMBL" id="JWZT01003552">
    <property type="protein sequence ID" value="KII66325.1"/>
    <property type="molecule type" value="Genomic_DNA"/>
</dbReference>
<comment type="caution">
    <text evidence="1">The sequence shown here is derived from an EMBL/GenBank/DDBJ whole genome shotgun (WGS) entry which is preliminary data.</text>
</comment>
<accession>A0A0C2MPP4</accession>
<organism evidence="1 2">
    <name type="scientific">Thelohanellus kitauei</name>
    <name type="common">Myxosporean</name>
    <dbReference type="NCBI Taxonomy" id="669202"/>
    <lineage>
        <taxon>Eukaryota</taxon>
        <taxon>Metazoa</taxon>
        <taxon>Cnidaria</taxon>
        <taxon>Myxozoa</taxon>
        <taxon>Myxosporea</taxon>
        <taxon>Bivalvulida</taxon>
        <taxon>Platysporina</taxon>
        <taxon>Myxobolidae</taxon>
        <taxon>Thelohanellus</taxon>
    </lineage>
</organism>
<name>A0A0C2MPP4_THEKT</name>
<keyword evidence="2" id="KW-1185">Reference proteome</keyword>